<dbReference type="EMBL" id="JANPWB010000004">
    <property type="protein sequence ID" value="KAJ1193920.1"/>
    <property type="molecule type" value="Genomic_DNA"/>
</dbReference>
<proteinExistence type="predicted"/>
<organism evidence="2 3">
    <name type="scientific">Pleurodeles waltl</name>
    <name type="common">Iberian ribbed newt</name>
    <dbReference type="NCBI Taxonomy" id="8319"/>
    <lineage>
        <taxon>Eukaryota</taxon>
        <taxon>Metazoa</taxon>
        <taxon>Chordata</taxon>
        <taxon>Craniata</taxon>
        <taxon>Vertebrata</taxon>
        <taxon>Euteleostomi</taxon>
        <taxon>Amphibia</taxon>
        <taxon>Batrachia</taxon>
        <taxon>Caudata</taxon>
        <taxon>Salamandroidea</taxon>
        <taxon>Salamandridae</taxon>
        <taxon>Pleurodelinae</taxon>
        <taxon>Pleurodeles</taxon>
    </lineage>
</organism>
<sequence length="109" mass="11674">MSGTRSLEKEKGKEVPNSGYGRREEAQGSGIEDIKLDYTEDNPEEGEIVEEEGDKEEGQGEVWERKGAANVVCSSILQDKSTAGNQREHGLTDTGKASGFGAGADLDAR</sequence>
<feature type="region of interest" description="Disordered" evidence="1">
    <location>
        <begin position="80"/>
        <end position="109"/>
    </location>
</feature>
<protein>
    <submittedName>
        <fullName evidence="2">Uncharacterized protein</fullName>
    </submittedName>
</protein>
<dbReference type="Proteomes" id="UP001066276">
    <property type="component" value="Chromosome 2_2"/>
</dbReference>
<evidence type="ECO:0000256" key="1">
    <source>
        <dbReference type="SAM" id="MobiDB-lite"/>
    </source>
</evidence>
<gene>
    <name evidence="2" type="ORF">NDU88_003215</name>
</gene>
<feature type="compositionally biased region" description="Acidic residues" evidence="1">
    <location>
        <begin position="39"/>
        <end position="55"/>
    </location>
</feature>
<dbReference type="AlphaFoldDB" id="A0AAV7V0P3"/>
<accession>A0AAV7V0P3</accession>
<feature type="compositionally biased region" description="Basic and acidic residues" evidence="1">
    <location>
        <begin position="21"/>
        <end position="38"/>
    </location>
</feature>
<feature type="compositionally biased region" description="Basic and acidic residues" evidence="1">
    <location>
        <begin position="1"/>
        <end position="14"/>
    </location>
</feature>
<evidence type="ECO:0000313" key="2">
    <source>
        <dbReference type="EMBL" id="KAJ1193920.1"/>
    </source>
</evidence>
<reference evidence="2" key="1">
    <citation type="journal article" date="2022" name="bioRxiv">
        <title>Sequencing and chromosome-scale assembly of the giantPleurodeles waltlgenome.</title>
        <authorList>
            <person name="Brown T."/>
            <person name="Elewa A."/>
            <person name="Iarovenko S."/>
            <person name="Subramanian E."/>
            <person name="Araus A.J."/>
            <person name="Petzold A."/>
            <person name="Susuki M."/>
            <person name="Suzuki K.-i.T."/>
            <person name="Hayashi T."/>
            <person name="Toyoda A."/>
            <person name="Oliveira C."/>
            <person name="Osipova E."/>
            <person name="Leigh N.D."/>
            <person name="Simon A."/>
            <person name="Yun M.H."/>
        </authorList>
    </citation>
    <scope>NUCLEOTIDE SEQUENCE</scope>
    <source>
        <strain evidence="2">20211129_DDA</strain>
        <tissue evidence="2">Liver</tissue>
    </source>
</reference>
<keyword evidence="3" id="KW-1185">Reference proteome</keyword>
<feature type="region of interest" description="Disordered" evidence="1">
    <location>
        <begin position="1"/>
        <end position="61"/>
    </location>
</feature>
<name>A0AAV7V0P3_PLEWA</name>
<comment type="caution">
    <text evidence="2">The sequence shown here is derived from an EMBL/GenBank/DDBJ whole genome shotgun (WGS) entry which is preliminary data.</text>
</comment>
<evidence type="ECO:0000313" key="3">
    <source>
        <dbReference type="Proteomes" id="UP001066276"/>
    </source>
</evidence>